<evidence type="ECO:0000313" key="2">
    <source>
        <dbReference type="EMBL" id="RJN31789.1"/>
    </source>
</evidence>
<dbReference type="Proteomes" id="UP000266615">
    <property type="component" value="Unassembled WGS sequence"/>
</dbReference>
<reference evidence="2 3" key="1">
    <citation type="submission" date="2018-09" db="EMBL/GenBank/DDBJ databases">
        <title>Nesterenkonia natronophila sp. nov., an alkaliphilic actinobacteriume isolated from a soda lake, and emended description of the genus Nesterenkonia.</title>
        <authorList>
            <person name="Menes R.J."/>
            <person name="Iriarte A."/>
        </authorList>
    </citation>
    <scope>NUCLEOTIDE SEQUENCE [LARGE SCALE GENOMIC DNA]</scope>
    <source>
        <strain evidence="2 3">M8</strain>
    </source>
</reference>
<accession>A0A3A4G195</accession>
<keyword evidence="1" id="KW-0472">Membrane</keyword>
<proteinExistence type="predicted"/>
<feature type="transmembrane region" description="Helical" evidence="1">
    <location>
        <begin position="74"/>
        <end position="91"/>
    </location>
</feature>
<keyword evidence="1" id="KW-1133">Transmembrane helix</keyword>
<keyword evidence="1" id="KW-0812">Transmembrane</keyword>
<feature type="transmembrane region" description="Helical" evidence="1">
    <location>
        <begin position="153"/>
        <end position="176"/>
    </location>
</feature>
<feature type="transmembrane region" description="Helical" evidence="1">
    <location>
        <begin position="419"/>
        <end position="442"/>
    </location>
</feature>
<organism evidence="2 3">
    <name type="scientific">Nesterenkonia natronophila</name>
    <dbReference type="NCBI Taxonomy" id="2174932"/>
    <lineage>
        <taxon>Bacteria</taxon>
        <taxon>Bacillati</taxon>
        <taxon>Actinomycetota</taxon>
        <taxon>Actinomycetes</taxon>
        <taxon>Micrococcales</taxon>
        <taxon>Micrococcaceae</taxon>
        <taxon>Nesterenkonia</taxon>
    </lineage>
</organism>
<evidence type="ECO:0000313" key="3">
    <source>
        <dbReference type="Proteomes" id="UP000266615"/>
    </source>
</evidence>
<feature type="transmembrane region" description="Helical" evidence="1">
    <location>
        <begin position="287"/>
        <end position="305"/>
    </location>
</feature>
<evidence type="ECO:0000256" key="1">
    <source>
        <dbReference type="SAM" id="Phobius"/>
    </source>
</evidence>
<feature type="transmembrane region" description="Helical" evidence="1">
    <location>
        <begin position="492"/>
        <end position="513"/>
    </location>
</feature>
<sequence>MFALRRDRIRIPVWALSISLMSMAALAAIDDSFDDPESVAQIEVTMSSPAIVAITGPNYAPGEYTLGVMMGQRMLVWTLIAVAIMSIMLIVRHTRTEEATGRAELVRSAVVGRHASSFAAYMAVATANLAVAATVTLALGSAGADTVDWSGSLLYGAAHFATGLFFASVALVVVQISEFPRGVIGMGVGVVGVAFALRSAGDVAENGLSWVSPLGWGQATHVFHTDRWWPLAFLLIGALVLALLAAMLSTRRGVGAGLRAPRPSPATASSALTHPFGFAMRMQRGMVVGWSAGLFALGLTYGSVLPEMESFIEQFEELGAVFAEAGGATIMDSFVATIMMVLAVFASASAVLSAQRMRSEEVEGRAEPMLVAGLPRRTYYGAYVASAVLTTTVVMLAGALGFGLAGAAVVDGEVMRQTMVAAAGFIPALWVVSAVGFALVGIAPKFTAWVWALVAYSFVTVYLGPLLDLPEWTANLTPLGHPAQYPAEEWTWWPLLILTALAVLLIGIGAVAFRRRDFQSTI</sequence>
<gene>
    <name evidence="2" type="ORF">D3250_06600</name>
</gene>
<feature type="transmembrane region" description="Helical" evidence="1">
    <location>
        <begin position="325"/>
        <end position="352"/>
    </location>
</feature>
<feature type="transmembrane region" description="Helical" evidence="1">
    <location>
        <begin position="449"/>
        <end position="467"/>
    </location>
</feature>
<dbReference type="AlphaFoldDB" id="A0A3A4G195"/>
<name>A0A3A4G195_9MICC</name>
<protein>
    <submittedName>
        <fullName evidence="2">ABC transporter permease</fullName>
    </submittedName>
</protein>
<feature type="transmembrane region" description="Helical" evidence="1">
    <location>
        <begin position="228"/>
        <end position="249"/>
    </location>
</feature>
<keyword evidence="3" id="KW-1185">Reference proteome</keyword>
<feature type="transmembrane region" description="Helical" evidence="1">
    <location>
        <begin position="183"/>
        <end position="201"/>
    </location>
</feature>
<feature type="transmembrane region" description="Helical" evidence="1">
    <location>
        <begin position="118"/>
        <end position="141"/>
    </location>
</feature>
<feature type="transmembrane region" description="Helical" evidence="1">
    <location>
        <begin position="12"/>
        <end position="29"/>
    </location>
</feature>
<comment type="caution">
    <text evidence="2">The sequence shown here is derived from an EMBL/GenBank/DDBJ whole genome shotgun (WGS) entry which is preliminary data.</text>
</comment>
<feature type="transmembrane region" description="Helical" evidence="1">
    <location>
        <begin position="379"/>
        <end position="407"/>
    </location>
</feature>
<dbReference type="EMBL" id="QYZP01000002">
    <property type="protein sequence ID" value="RJN31789.1"/>
    <property type="molecule type" value="Genomic_DNA"/>
</dbReference>